<evidence type="ECO:0000256" key="7">
    <source>
        <dbReference type="ARBA" id="ARBA00017684"/>
    </source>
</evidence>
<comment type="pathway">
    <text evidence="4 17">Metabolic intermediate biosynthesis; chorismate biosynthesis; chorismate from D-erythrose 4-phosphate and phosphoenolpyruvate: step 2/7.</text>
</comment>
<dbReference type="HAMAP" id="MF_00110">
    <property type="entry name" value="DHQ_synthase"/>
    <property type="match status" value="1"/>
</dbReference>
<dbReference type="CDD" id="cd08195">
    <property type="entry name" value="DHQS"/>
    <property type="match status" value="1"/>
</dbReference>
<evidence type="ECO:0000256" key="2">
    <source>
        <dbReference type="ARBA" id="ARBA00001911"/>
    </source>
</evidence>
<dbReference type="Pfam" id="PF01761">
    <property type="entry name" value="DHQ_synthase"/>
    <property type="match status" value="1"/>
</dbReference>
<feature type="binding site" evidence="17">
    <location>
        <begin position="113"/>
        <end position="117"/>
    </location>
    <ligand>
        <name>NAD(+)</name>
        <dbReference type="ChEBI" id="CHEBI:57540"/>
    </ligand>
</feature>
<keyword evidence="12 17" id="KW-0862">Zinc</keyword>
<dbReference type="RefSeq" id="WP_380026886.1">
    <property type="nucleotide sequence ID" value="NZ_JBHSHC010000112.1"/>
</dbReference>
<dbReference type="EMBL" id="JBHSHC010000112">
    <property type="protein sequence ID" value="MFC4768934.1"/>
    <property type="molecule type" value="Genomic_DNA"/>
</dbReference>
<keyword evidence="10 17" id="KW-0479">Metal-binding</keyword>
<feature type="binding site" evidence="17">
    <location>
        <begin position="137"/>
        <end position="138"/>
    </location>
    <ligand>
        <name>NAD(+)</name>
        <dbReference type="ChEBI" id="CHEBI:57540"/>
    </ligand>
</feature>
<evidence type="ECO:0000256" key="6">
    <source>
        <dbReference type="ARBA" id="ARBA00013031"/>
    </source>
</evidence>
<evidence type="ECO:0000313" key="21">
    <source>
        <dbReference type="Proteomes" id="UP001596002"/>
    </source>
</evidence>
<keyword evidence="15 17" id="KW-0456">Lyase</keyword>
<feature type="binding site" evidence="17">
    <location>
        <position position="191"/>
    </location>
    <ligand>
        <name>Zn(2+)</name>
        <dbReference type="ChEBI" id="CHEBI:29105"/>
    </ligand>
</feature>
<evidence type="ECO:0000256" key="11">
    <source>
        <dbReference type="ARBA" id="ARBA00022741"/>
    </source>
</evidence>
<sequence length="371" mass="40000">MKIEERRVHVELGDRSYDIVIGLELLDRLGDLAKEVGIPTTSSCLVVTDANVAGAGHLEKALASLQKAGYKASEAVIPPGEESKSLSQASVLYDKAFEAGLDRRSAIFAIGGGVVGDLAGFIAATYMRGIAFVQVPTTVLAHDSSVGGKVAVNHPKGKNVIGAFHQPKLVVYDISTLGTLPAREIRSGVAEVIKHGLIWDADFFTWMEASIEKVCSLDPEILADLLARSCSVKAAVVEKDEKEDNLRAILNFGHTLGHAIESLSSYGTYTHGEAIAIGMVFAAELSLQYGRIDRDTVERIRNLFIRTGLPTEIPSDLDPVELLNLMRQDKKATGGKLTFVLMSAIGHVDVVKDADEATVLELLRRLGRNEQ</sequence>
<keyword evidence="21" id="KW-1185">Reference proteome</keyword>
<dbReference type="InterPro" id="IPR030960">
    <property type="entry name" value="DHQS/DOIS_N"/>
</dbReference>
<comment type="cofactor">
    <cofactor evidence="2 17">
        <name>NAD(+)</name>
        <dbReference type="ChEBI" id="CHEBI:57540"/>
    </cofactor>
</comment>
<comment type="function">
    <text evidence="17">Catalyzes the conversion of 3-deoxy-D-arabino-heptulosonate 7-phosphate (DAHP) to dehydroquinate (DHQ).</text>
</comment>
<evidence type="ECO:0000256" key="3">
    <source>
        <dbReference type="ARBA" id="ARBA00004496"/>
    </source>
</evidence>
<keyword evidence="9 17" id="KW-0028">Amino-acid biosynthesis</keyword>
<organism evidence="20 21">
    <name type="scientific">Effusibacillus consociatus</name>
    <dbReference type="NCBI Taxonomy" id="1117041"/>
    <lineage>
        <taxon>Bacteria</taxon>
        <taxon>Bacillati</taxon>
        <taxon>Bacillota</taxon>
        <taxon>Bacilli</taxon>
        <taxon>Bacillales</taxon>
        <taxon>Alicyclobacillaceae</taxon>
        <taxon>Effusibacillus</taxon>
    </lineage>
</organism>
<dbReference type="InterPro" id="IPR050071">
    <property type="entry name" value="Dehydroquinate_synthase"/>
</dbReference>
<dbReference type="PIRSF" id="PIRSF001455">
    <property type="entry name" value="DHQ_synth"/>
    <property type="match status" value="1"/>
</dbReference>
<feature type="binding site" evidence="17">
    <location>
        <position position="254"/>
    </location>
    <ligand>
        <name>Zn(2+)</name>
        <dbReference type="ChEBI" id="CHEBI:29105"/>
    </ligand>
</feature>
<dbReference type="InterPro" id="IPR056179">
    <property type="entry name" value="DHQS_C"/>
</dbReference>
<accession>A0ABV9Q3T5</accession>
<dbReference type="Proteomes" id="UP001596002">
    <property type="component" value="Unassembled WGS sequence"/>
</dbReference>
<dbReference type="InterPro" id="IPR016037">
    <property type="entry name" value="DHQ_synth_AroB"/>
</dbReference>
<evidence type="ECO:0000256" key="10">
    <source>
        <dbReference type="ARBA" id="ARBA00022723"/>
    </source>
</evidence>
<comment type="catalytic activity">
    <reaction evidence="1 17">
        <text>7-phospho-2-dehydro-3-deoxy-D-arabino-heptonate = 3-dehydroquinate + phosphate</text>
        <dbReference type="Rhea" id="RHEA:21968"/>
        <dbReference type="ChEBI" id="CHEBI:32364"/>
        <dbReference type="ChEBI" id="CHEBI:43474"/>
        <dbReference type="ChEBI" id="CHEBI:58394"/>
        <dbReference type="EC" id="4.2.3.4"/>
    </reaction>
</comment>
<evidence type="ECO:0000256" key="17">
    <source>
        <dbReference type="HAMAP-Rule" id="MF_00110"/>
    </source>
</evidence>
<gene>
    <name evidence="17 20" type="primary">aroB</name>
    <name evidence="20" type="ORF">ACFO8Q_16470</name>
</gene>
<dbReference type="InterPro" id="IPR030963">
    <property type="entry name" value="DHQ_synth_fam"/>
</dbReference>
<evidence type="ECO:0000256" key="13">
    <source>
        <dbReference type="ARBA" id="ARBA00023027"/>
    </source>
</evidence>
<keyword evidence="13 17" id="KW-0520">NAD</keyword>
<dbReference type="Pfam" id="PF24621">
    <property type="entry name" value="DHQS_C"/>
    <property type="match status" value="1"/>
</dbReference>
<keyword evidence="16 17" id="KW-0170">Cobalt</keyword>
<keyword evidence="8 17" id="KW-0963">Cytoplasm</keyword>
<dbReference type="Gene3D" id="3.40.50.1970">
    <property type="match status" value="1"/>
</dbReference>
<protein>
    <recommendedName>
        <fullName evidence="7 17">3-dehydroquinate synthase</fullName>
        <shortName evidence="17">DHQS</shortName>
        <ecNumber evidence="6 17">4.2.3.4</ecNumber>
    </recommendedName>
</protein>
<evidence type="ECO:0000256" key="16">
    <source>
        <dbReference type="ARBA" id="ARBA00023285"/>
    </source>
</evidence>
<feature type="binding site" evidence="17">
    <location>
        <position position="158"/>
    </location>
    <ligand>
        <name>NAD(+)</name>
        <dbReference type="ChEBI" id="CHEBI:57540"/>
    </ligand>
</feature>
<comment type="subcellular location">
    <subcellularLocation>
        <location evidence="3 17">Cytoplasm</location>
    </subcellularLocation>
</comment>
<evidence type="ECO:0000256" key="8">
    <source>
        <dbReference type="ARBA" id="ARBA00022490"/>
    </source>
</evidence>
<evidence type="ECO:0000256" key="12">
    <source>
        <dbReference type="ARBA" id="ARBA00022833"/>
    </source>
</evidence>
<comment type="caution">
    <text evidence="20">The sequence shown here is derived from an EMBL/GenBank/DDBJ whole genome shotgun (WGS) entry which is preliminary data.</text>
</comment>
<feature type="binding site" evidence="17">
    <location>
        <position position="149"/>
    </location>
    <ligand>
        <name>NAD(+)</name>
        <dbReference type="ChEBI" id="CHEBI:57540"/>
    </ligand>
</feature>
<name>A0ABV9Q3T5_9BACL</name>
<feature type="domain" description="3-dehydroquinate synthase N-terminal" evidence="18">
    <location>
        <begin position="76"/>
        <end position="186"/>
    </location>
</feature>
<dbReference type="Gene3D" id="1.20.1090.10">
    <property type="entry name" value="Dehydroquinate synthase-like - alpha domain"/>
    <property type="match status" value="1"/>
</dbReference>
<evidence type="ECO:0000259" key="18">
    <source>
        <dbReference type="Pfam" id="PF01761"/>
    </source>
</evidence>
<dbReference type="NCBIfam" id="TIGR01357">
    <property type="entry name" value="aroB"/>
    <property type="match status" value="1"/>
</dbReference>
<evidence type="ECO:0000313" key="20">
    <source>
        <dbReference type="EMBL" id="MFC4768934.1"/>
    </source>
</evidence>
<evidence type="ECO:0000256" key="5">
    <source>
        <dbReference type="ARBA" id="ARBA00005412"/>
    </source>
</evidence>
<dbReference type="PANTHER" id="PTHR43622">
    <property type="entry name" value="3-DEHYDROQUINATE SYNTHASE"/>
    <property type="match status" value="1"/>
</dbReference>
<evidence type="ECO:0000256" key="1">
    <source>
        <dbReference type="ARBA" id="ARBA00001393"/>
    </source>
</evidence>
<proteinExistence type="inferred from homology"/>
<evidence type="ECO:0000256" key="15">
    <source>
        <dbReference type="ARBA" id="ARBA00023239"/>
    </source>
</evidence>
<keyword evidence="11 17" id="KW-0547">Nucleotide-binding</keyword>
<comment type="cofactor">
    <cofactor evidence="17">
        <name>Co(2+)</name>
        <dbReference type="ChEBI" id="CHEBI:48828"/>
    </cofactor>
    <cofactor evidence="17">
        <name>Zn(2+)</name>
        <dbReference type="ChEBI" id="CHEBI:29105"/>
    </cofactor>
    <text evidence="17">Binds 1 divalent metal cation per subunit. Can use either Co(2+) or Zn(2+).</text>
</comment>
<dbReference type="SUPFAM" id="SSF56796">
    <property type="entry name" value="Dehydroquinate synthase-like"/>
    <property type="match status" value="1"/>
</dbReference>
<dbReference type="EC" id="4.2.3.4" evidence="6 17"/>
<evidence type="ECO:0000256" key="4">
    <source>
        <dbReference type="ARBA" id="ARBA00004661"/>
    </source>
</evidence>
<comment type="similarity">
    <text evidence="5 17">Belongs to the sugar phosphate cyclases superfamily. Dehydroquinate synthase family.</text>
</comment>
<feature type="binding site" evidence="17">
    <location>
        <begin position="176"/>
        <end position="179"/>
    </location>
    <ligand>
        <name>NAD(+)</name>
        <dbReference type="ChEBI" id="CHEBI:57540"/>
    </ligand>
</feature>
<keyword evidence="14 17" id="KW-0057">Aromatic amino acid biosynthesis</keyword>
<comment type="caution">
    <text evidence="17">Lacks conserved residue(s) required for the propagation of feature annotation.</text>
</comment>
<dbReference type="GO" id="GO:0003856">
    <property type="term" value="F:3-dehydroquinate synthase activity"/>
    <property type="evidence" value="ECO:0007669"/>
    <property type="project" value="UniProtKB-EC"/>
</dbReference>
<evidence type="ECO:0000256" key="9">
    <source>
        <dbReference type="ARBA" id="ARBA00022605"/>
    </source>
</evidence>
<evidence type="ECO:0000256" key="14">
    <source>
        <dbReference type="ARBA" id="ARBA00023141"/>
    </source>
</evidence>
<reference evidence="21" key="1">
    <citation type="journal article" date="2019" name="Int. J. Syst. Evol. Microbiol.">
        <title>The Global Catalogue of Microorganisms (GCM) 10K type strain sequencing project: providing services to taxonomists for standard genome sequencing and annotation.</title>
        <authorList>
            <consortium name="The Broad Institute Genomics Platform"/>
            <consortium name="The Broad Institute Genome Sequencing Center for Infectious Disease"/>
            <person name="Wu L."/>
            <person name="Ma J."/>
        </authorList>
    </citation>
    <scope>NUCLEOTIDE SEQUENCE [LARGE SCALE GENOMIC DNA]</scope>
    <source>
        <strain evidence="21">WYCCWR 12678</strain>
    </source>
</reference>
<feature type="domain" description="3-dehydroquinate synthase C-terminal" evidence="19">
    <location>
        <begin position="188"/>
        <end position="332"/>
    </location>
</feature>
<evidence type="ECO:0000259" key="19">
    <source>
        <dbReference type="Pfam" id="PF24621"/>
    </source>
</evidence>
<feature type="binding site" evidence="17">
    <location>
        <position position="271"/>
    </location>
    <ligand>
        <name>Zn(2+)</name>
        <dbReference type="ChEBI" id="CHEBI:29105"/>
    </ligand>
</feature>
<dbReference type="PANTHER" id="PTHR43622:SF7">
    <property type="entry name" value="3-DEHYDROQUINATE SYNTHASE, CHLOROPLASTIC"/>
    <property type="match status" value="1"/>
</dbReference>